<evidence type="ECO:0000313" key="2">
    <source>
        <dbReference type="EMBL" id="KAJ1992555.1"/>
    </source>
</evidence>
<dbReference type="Proteomes" id="UP001151295">
    <property type="component" value="Unassembled WGS sequence"/>
</dbReference>
<sequence>MVRFNMRSLAFMAFAVFAAASPVAESVNHPAAAVLPAAPAPVGGVALPQVPQEQFVRDERNVVQAVPVMQGMMVPQQGADSKVSQQAASQACRMVPCSESECMKYLNPEEQKEFKRQCEQMKLEQMKTAKAKGQSRIAQGNFELTFYRMIPNQQANASGVATNGNTAVTATGGRPNGKNLCCCCCPFTPLFSLFGLAIANGTPSSASTNVAAQPVAETEVPNIFSTISHTVQIRDVPSFTPPINPQAVSFVQNSVTQNNRAHVNGMQRNQESIAFTNIPAVPQPRKADHGASGQQSNMMPMWMVFPCDQNGNMNTEQQQAWMRQCKNFNKAEGPISMPSNIHSDKWPQQNVQHSESHAQHLPTAPMAFNRSLEQKLAKDLTLLD</sequence>
<dbReference type="EMBL" id="JANBQD010000026">
    <property type="protein sequence ID" value="KAJ1992555.1"/>
    <property type="molecule type" value="Genomic_DNA"/>
</dbReference>
<accession>A0ABQ8PNS1</accession>
<feature type="chain" id="PRO_5045749911" evidence="1">
    <location>
        <begin position="21"/>
        <end position="384"/>
    </location>
</feature>
<reference evidence="2" key="1">
    <citation type="submission" date="2022-07" db="EMBL/GenBank/DDBJ databases">
        <title>Phylogenomic reconstructions and comparative analyses of Kickxellomycotina fungi.</title>
        <authorList>
            <person name="Reynolds N.K."/>
            <person name="Stajich J.E."/>
            <person name="Barry K."/>
            <person name="Grigoriev I.V."/>
            <person name="Crous P."/>
            <person name="Smith M.E."/>
        </authorList>
    </citation>
    <scope>NUCLEOTIDE SEQUENCE</scope>
    <source>
        <strain evidence="2">BCRC 34882</strain>
    </source>
</reference>
<feature type="signal peptide" evidence="1">
    <location>
        <begin position="1"/>
        <end position="20"/>
    </location>
</feature>
<keyword evidence="1" id="KW-0732">Signal</keyword>
<keyword evidence="3" id="KW-1185">Reference proteome</keyword>
<proteinExistence type="predicted"/>
<organism evidence="2 3">
    <name type="scientific">Coemansia umbellata</name>
    <dbReference type="NCBI Taxonomy" id="1424467"/>
    <lineage>
        <taxon>Eukaryota</taxon>
        <taxon>Fungi</taxon>
        <taxon>Fungi incertae sedis</taxon>
        <taxon>Zoopagomycota</taxon>
        <taxon>Kickxellomycotina</taxon>
        <taxon>Kickxellomycetes</taxon>
        <taxon>Kickxellales</taxon>
        <taxon>Kickxellaceae</taxon>
        <taxon>Coemansia</taxon>
    </lineage>
</organism>
<evidence type="ECO:0000256" key="1">
    <source>
        <dbReference type="SAM" id="SignalP"/>
    </source>
</evidence>
<comment type="caution">
    <text evidence="2">The sequence shown here is derived from an EMBL/GenBank/DDBJ whole genome shotgun (WGS) entry which is preliminary data.</text>
</comment>
<evidence type="ECO:0000313" key="3">
    <source>
        <dbReference type="Proteomes" id="UP001151295"/>
    </source>
</evidence>
<protein>
    <submittedName>
        <fullName evidence="2">Uncharacterized protein</fullName>
    </submittedName>
</protein>
<name>A0ABQ8PNS1_9FUNG</name>
<gene>
    <name evidence="2" type="ORF">EDC05_002701</name>
</gene>